<dbReference type="PRINTS" id="PR00032">
    <property type="entry name" value="HTHARAC"/>
</dbReference>
<dbReference type="RefSeq" id="WP_183564120.1">
    <property type="nucleotide sequence ID" value="NZ_CBCSLB010000015.1"/>
</dbReference>
<dbReference type="PANTHER" id="PTHR43280">
    <property type="entry name" value="ARAC-FAMILY TRANSCRIPTIONAL REGULATOR"/>
    <property type="match status" value="1"/>
</dbReference>
<dbReference type="PROSITE" id="PS00041">
    <property type="entry name" value="HTH_ARAC_FAMILY_1"/>
    <property type="match status" value="1"/>
</dbReference>
<keyword evidence="8" id="KW-1185">Reference proteome</keyword>
<dbReference type="GO" id="GO:0003700">
    <property type="term" value="F:DNA-binding transcription factor activity"/>
    <property type="evidence" value="ECO:0007669"/>
    <property type="project" value="InterPro"/>
</dbReference>
<name>A0A7W5CAH5_9BACL</name>
<organism evidence="7 8">
    <name type="scientific">Paenibacillus endophyticus</name>
    <dbReference type="NCBI Taxonomy" id="1294268"/>
    <lineage>
        <taxon>Bacteria</taxon>
        <taxon>Bacillati</taxon>
        <taxon>Bacillota</taxon>
        <taxon>Bacilli</taxon>
        <taxon>Bacillales</taxon>
        <taxon>Paenibacillaceae</taxon>
        <taxon>Paenibacillus</taxon>
    </lineage>
</organism>
<feature type="domain" description="HTH araC/xylS-type" evidence="5">
    <location>
        <begin position="259"/>
        <end position="357"/>
    </location>
</feature>
<dbReference type="PROSITE" id="PS01124">
    <property type="entry name" value="HTH_ARAC_FAMILY_2"/>
    <property type="match status" value="1"/>
</dbReference>
<evidence type="ECO:0000256" key="4">
    <source>
        <dbReference type="PROSITE-ProRule" id="PRU00169"/>
    </source>
</evidence>
<dbReference type="PROSITE" id="PS50110">
    <property type="entry name" value="RESPONSE_REGULATORY"/>
    <property type="match status" value="1"/>
</dbReference>
<keyword evidence="4" id="KW-0597">Phosphoprotein</keyword>
<dbReference type="Pfam" id="PF12833">
    <property type="entry name" value="HTH_18"/>
    <property type="match status" value="1"/>
</dbReference>
<dbReference type="InterPro" id="IPR018060">
    <property type="entry name" value="HTH_AraC"/>
</dbReference>
<dbReference type="Pfam" id="PF00072">
    <property type="entry name" value="Response_reg"/>
    <property type="match status" value="1"/>
</dbReference>
<comment type="caution">
    <text evidence="7">The sequence shown here is derived from an EMBL/GenBank/DDBJ whole genome shotgun (WGS) entry which is preliminary data.</text>
</comment>
<feature type="modified residue" description="4-aspartylphosphate" evidence="4">
    <location>
        <position position="55"/>
    </location>
</feature>
<gene>
    <name evidence="7" type="ORF">FHS16_003198</name>
</gene>
<sequence length="360" mass="40800">MHKVLIIDDEPWSREVIKALGQWDVMNMTVVGEAEDGKSGLRSIEELAPHIVVTDMRMPGVDGVELLQQMNEQFPQVKIIVMSGYDDFAYMKQAIRSRAAEYLLKPVDPDELIAALRKCAAELEAASGTDEQARTIPLPFPSKALSDRYLSLKQRTLAALFELNKPAVLQNLGKLEQLLAETFHEGLSHKQLERLYEDYAALLEQFLGEYNLGEQIVSPDSMRLPTNLSDRIEVIGFIYSTAIERIEATLKKRGNLLIGEVKAYLDKHFLDPISLESVAQQFYVSKEHLSRSFKAARDETITDYIIGKRMDHARNLLLLPHVSIKEAALLSGYTELPYFHRVFKKHFGMTPGEVRNSKPE</sequence>
<dbReference type="InterPro" id="IPR011006">
    <property type="entry name" value="CheY-like_superfamily"/>
</dbReference>
<dbReference type="GO" id="GO:0043565">
    <property type="term" value="F:sequence-specific DNA binding"/>
    <property type="evidence" value="ECO:0007669"/>
    <property type="project" value="InterPro"/>
</dbReference>
<dbReference type="CDD" id="cd17536">
    <property type="entry name" value="REC_YesN-like"/>
    <property type="match status" value="1"/>
</dbReference>
<evidence type="ECO:0000256" key="3">
    <source>
        <dbReference type="ARBA" id="ARBA00023163"/>
    </source>
</evidence>
<keyword evidence="3" id="KW-0804">Transcription</keyword>
<dbReference type="SMART" id="SM00448">
    <property type="entry name" value="REC"/>
    <property type="match status" value="1"/>
</dbReference>
<feature type="domain" description="Response regulatory" evidence="6">
    <location>
        <begin position="3"/>
        <end position="120"/>
    </location>
</feature>
<dbReference type="AlphaFoldDB" id="A0A7W5CAH5"/>
<dbReference type="Gene3D" id="1.10.10.60">
    <property type="entry name" value="Homeodomain-like"/>
    <property type="match status" value="2"/>
</dbReference>
<accession>A0A7W5CAH5</accession>
<dbReference type="InterPro" id="IPR001789">
    <property type="entry name" value="Sig_transdc_resp-reg_receiver"/>
</dbReference>
<dbReference type="Proteomes" id="UP000518605">
    <property type="component" value="Unassembled WGS sequence"/>
</dbReference>
<keyword evidence="1" id="KW-0805">Transcription regulation</keyword>
<protein>
    <submittedName>
        <fullName evidence="7">Two-component system response regulator YesN</fullName>
    </submittedName>
</protein>
<dbReference type="InterPro" id="IPR009057">
    <property type="entry name" value="Homeodomain-like_sf"/>
</dbReference>
<dbReference type="SUPFAM" id="SSF52172">
    <property type="entry name" value="CheY-like"/>
    <property type="match status" value="1"/>
</dbReference>
<dbReference type="InterPro" id="IPR018062">
    <property type="entry name" value="HTH_AraC-typ_CS"/>
</dbReference>
<dbReference type="SUPFAM" id="SSF46689">
    <property type="entry name" value="Homeodomain-like"/>
    <property type="match status" value="2"/>
</dbReference>
<dbReference type="SMART" id="SM00342">
    <property type="entry name" value="HTH_ARAC"/>
    <property type="match status" value="1"/>
</dbReference>
<dbReference type="PANTHER" id="PTHR43280:SF2">
    <property type="entry name" value="HTH-TYPE TRANSCRIPTIONAL REGULATOR EXSA"/>
    <property type="match status" value="1"/>
</dbReference>
<evidence type="ECO:0000259" key="5">
    <source>
        <dbReference type="PROSITE" id="PS01124"/>
    </source>
</evidence>
<evidence type="ECO:0000313" key="7">
    <source>
        <dbReference type="EMBL" id="MBB3153139.1"/>
    </source>
</evidence>
<evidence type="ECO:0000313" key="8">
    <source>
        <dbReference type="Proteomes" id="UP000518605"/>
    </source>
</evidence>
<evidence type="ECO:0000259" key="6">
    <source>
        <dbReference type="PROSITE" id="PS50110"/>
    </source>
</evidence>
<evidence type="ECO:0000256" key="1">
    <source>
        <dbReference type="ARBA" id="ARBA00023015"/>
    </source>
</evidence>
<dbReference type="GO" id="GO:0000160">
    <property type="term" value="P:phosphorelay signal transduction system"/>
    <property type="evidence" value="ECO:0007669"/>
    <property type="project" value="InterPro"/>
</dbReference>
<dbReference type="Gene3D" id="3.40.50.2300">
    <property type="match status" value="1"/>
</dbReference>
<keyword evidence="2" id="KW-0238">DNA-binding</keyword>
<dbReference type="EMBL" id="JACHXW010000008">
    <property type="protein sequence ID" value="MBB3153139.1"/>
    <property type="molecule type" value="Genomic_DNA"/>
</dbReference>
<evidence type="ECO:0000256" key="2">
    <source>
        <dbReference type="ARBA" id="ARBA00023125"/>
    </source>
</evidence>
<reference evidence="7 8" key="1">
    <citation type="submission" date="2020-08" db="EMBL/GenBank/DDBJ databases">
        <title>Genomic Encyclopedia of Type Strains, Phase III (KMG-III): the genomes of soil and plant-associated and newly described type strains.</title>
        <authorList>
            <person name="Whitman W."/>
        </authorList>
    </citation>
    <scope>NUCLEOTIDE SEQUENCE [LARGE SCALE GENOMIC DNA]</scope>
    <source>
        <strain evidence="7 8">CECT 8234</strain>
    </source>
</reference>
<proteinExistence type="predicted"/>
<dbReference type="InterPro" id="IPR020449">
    <property type="entry name" value="Tscrpt_reg_AraC-type_HTH"/>
</dbReference>